<dbReference type="PANTHER" id="PTHR45339">
    <property type="entry name" value="HYBRID SIGNAL TRANSDUCTION HISTIDINE KINASE J"/>
    <property type="match status" value="1"/>
</dbReference>
<protein>
    <recommendedName>
        <fullName evidence="4">Response regulatory domain-containing protein</fullName>
    </recommendedName>
</protein>
<dbReference type="Pfam" id="PF00072">
    <property type="entry name" value="Response_reg"/>
    <property type="match status" value="1"/>
</dbReference>
<evidence type="ECO:0000256" key="2">
    <source>
        <dbReference type="ARBA" id="ARBA00023012"/>
    </source>
</evidence>
<proteinExistence type="predicted"/>
<feature type="domain" description="Response regulatory" evidence="4">
    <location>
        <begin position="1"/>
        <end position="63"/>
    </location>
</feature>
<dbReference type="GO" id="GO:0071474">
    <property type="term" value="P:cellular hyperosmotic response"/>
    <property type="evidence" value="ECO:0007669"/>
    <property type="project" value="TreeGrafter"/>
</dbReference>
<evidence type="ECO:0000313" key="6">
    <source>
        <dbReference type="Proteomes" id="UP001314170"/>
    </source>
</evidence>
<keyword evidence="2" id="KW-0902">Two-component regulatory system</keyword>
<organism evidence="5 6">
    <name type="scientific">Dovyalis caffra</name>
    <dbReference type="NCBI Taxonomy" id="77055"/>
    <lineage>
        <taxon>Eukaryota</taxon>
        <taxon>Viridiplantae</taxon>
        <taxon>Streptophyta</taxon>
        <taxon>Embryophyta</taxon>
        <taxon>Tracheophyta</taxon>
        <taxon>Spermatophyta</taxon>
        <taxon>Magnoliopsida</taxon>
        <taxon>eudicotyledons</taxon>
        <taxon>Gunneridae</taxon>
        <taxon>Pentapetalae</taxon>
        <taxon>rosids</taxon>
        <taxon>fabids</taxon>
        <taxon>Malpighiales</taxon>
        <taxon>Salicaceae</taxon>
        <taxon>Flacourtieae</taxon>
        <taxon>Dovyalis</taxon>
    </lineage>
</organism>
<dbReference type="PROSITE" id="PS50110">
    <property type="entry name" value="RESPONSE_REGULATORY"/>
    <property type="match status" value="1"/>
</dbReference>
<dbReference type="GO" id="GO:0000160">
    <property type="term" value="P:phosphorelay signal transduction system"/>
    <property type="evidence" value="ECO:0007669"/>
    <property type="project" value="UniProtKB-KW"/>
</dbReference>
<gene>
    <name evidence="5" type="ORF">DCAF_LOCUS25069</name>
</gene>
<dbReference type="GO" id="GO:0004673">
    <property type="term" value="F:protein histidine kinase activity"/>
    <property type="evidence" value="ECO:0007669"/>
    <property type="project" value="TreeGrafter"/>
</dbReference>
<keyword evidence="6" id="KW-1185">Reference proteome</keyword>
<keyword evidence="1 3" id="KW-0597">Phosphoprotein</keyword>
<dbReference type="AlphaFoldDB" id="A0AAV1SLT0"/>
<dbReference type="Proteomes" id="UP001314170">
    <property type="component" value="Unassembled WGS sequence"/>
</dbReference>
<evidence type="ECO:0000256" key="1">
    <source>
        <dbReference type="ARBA" id="ARBA00022553"/>
    </source>
</evidence>
<evidence type="ECO:0000259" key="4">
    <source>
        <dbReference type="PROSITE" id="PS50110"/>
    </source>
</evidence>
<dbReference type="InterPro" id="IPR011006">
    <property type="entry name" value="CheY-like_superfamily"/>
</dbReference>
<feature type="modified residue" description="4-aspartylphosphate" evidence="3">
    <location>
        <position position="32"/>
    </location>
</feature>
<dbReference type="SUPFAM" id="SSF52172">
    <property type="entry name" value="CheY-like"/>
    <property type="match status" value="1"/>
</dbReference>
<dbReference type="InterPro" id="IPR001789">
    <property type="entry name" value="Sig_transdc_resp-reg_receiver"/>
</dbReference>
<dbReference type="Gene3D" id="3.40.50.2300">
    <property type="match status" value="1"/>
</dbReference>
<comment type="caution">
    <text evidence="5">The sequence shown here is derived from an EMBL/GenBank/DDBJ whole genome shotgun (WGS) entry which is preliminary data.</text>
</comment>
<dbReference type="EMBL" id="CAWUPB010001194">
    <property type="protein sequence ID" value="CAK7354106.1"/>
    <property type="molecule type" value="Genomic_DNA"/>
</dbReference>
<reference evidence="5 6" key="1">
    <citation type="submission" date="2024-01" db="EMBL/GenBank/DDBJ databases">
        <authorList>
            <person name="Waweru B."/>
        </authorList>
    </citation>
    <scope>NUCLEOTIDE SEQUENCE [LARGE SCALE GENOMIC DNA]</scope>
</reference>
<accession>A0AAV1SLT0</accession>
<name>A0AAV1SLT0_9ROSI</name>
<evidence type="ECO:0000256" key="3">
    <source>
        <dbReference type="PROSITE-ProRule" id="PRU00169"/>
    </source>
</evidence>
<evidence type="ECO:0000313" key="5">
    <source>
        <dbReference type="EMBL" id="CAK7354106.1"/>
    </source>
</evidence>
<sequence length="63" mass="6959">MKQLGHTTDVVNNGAEAVRAVQSCFYDLILMDVSMLVMNGLQATQLIRSFEETGNGMLLLQLE</sequence>
<dbReference type="PANTHER" id="PTHR45339:SF1">
    <property type="entry name" value="HYBRID SIGNAL TRANSDUCTION HISTIDINE KINASE J"/>
    <property type="match status" value="1"/>
</dbReference>